<accession>A0ACC4D2Q8</accession>
<protein>
    <submittedName>
        <fullName evidence="1">Uncharacterized protein</fullName>
    </submittedName>
</protein>
<evidence type="ECO:0000313" key="2">
    <source>
        <dbReference type="Proteomes" id="UP000309997"/>
    </source>
</evidence>
<name>A0ACC4D2Q8_POPAL</name>
<gene>
    <name evidence="1" type="ORF">D5086_002856</name>
</gene>
<organism evidence="1 2">
    <name type="scientific">Populus alba</name>
    <name type="common">White poplar</name>
    <dbReference type="NCBI Taxonomy" id="43335"/>
    <lineage>
        <taxon>Eukaryota</taxon>
        <taxon>Viridiplantae</taxon>
        <taxon>Streptophyta</taxon>
        <taxon>Embryophyta</taxon>
        <taxon>Tracheophyta</taxon>
        <taxon>Spermatophyta</taxon>
        <taxon>Magnoliopsida</taxon>
        <taxon>eudicotyledons</taxon>
        <taxon>Gunneridae</taxon>
        <taxon>Pentapetalae</taxon>
        <taxon>rosids</taxon>
        <taxon>fabids</taxon>
        <taxon>Malpighiales</taxon>
        <taxon>Salicaceae</taxon>
        <taxon>Saliceae</taxon>
        <taxon>Populus</taxon>
    </lineage>
</organism>
<reference evidence="1 2" key="1">
    <citation type="journal article" date="2024" name="Plant Biotechnol. J.">
        <title>Genome and CRISPR/Cas9 system of a widespread forest tree (Populus alba) in the world.</title>
        <authorList>
            <person name="Liu Y.J."/>
            <person name="Jiang P.F."/>
            <person name="Han X.M."/>
            <person name="Li X.Y."/>
            <person name="Wang H.M."/>
            <person name="Wang Y.J."/>
            <person name="Wang X.X."/>
            <person name="Zeng Q.Y."/>
        </authorList>
    </citation>
    <scope>NUCLEOTIDE SEQUENCE [LARGE SCALE GENOMIC DNA]</scope>
    <source>
        <strain evidence="2">cv. PAL-ZL1</strain>
    </source>
</reference>
<comment type="caution">
    <text evidence="1">The sequence shown here is derived from an EMBL/GenBank/DDBJ whole genome shotgun (WGS) entry which is preliminary data.</text>
</comment>
<keyword evidence="2" id="KW-1185">Reference proteome</keyword>
<sequence length="140" mass="15004">MKAAPFSIGGHVGSLLQMGREEKEKGGGTGKVKGHVLSVKDGTRARRWTLPGLEYTGHGVACSGATGRAAFVPQTALNVIRIHKCGFGTLKTVSSLGLAFYVHDLVKGNSRWIVIRIRIKRPGAKQTERKIADGSQIELV</sequence>
<evidence type="ECO:0000313" key="1">
    <source>
        <dbReference type="EMBL" id="KAL3611836.1"/>
    </source>
</evidence>
<dbReference type="Proteomes" id="UP000309997">
    <property type="component" value="Unassembled WGS sequence"/>
</dbReference>
<proteinExistence type="predicted"/>
<dbReference type="EMBL" id="RCHU02000001">
    <property type="protein sequence ID" value="KAL3611836.1"/>
    <property type="molecule type" value="Genomic_DNA"/>
</dbReference>